<reference evidence="7 8" key="1">
    <citation type="submission" date="2019-09" db="EMBL/GenBank/DDBJ databases">
        <title>Whole genome shotgun sequencing (WGS) of Ellagibacter isourolithinifaciens DSM 104140(T) and Adlercreutzia muris DSM 29508(T).</title>
        <authorList>
            <person name="Stoll D.A."/>
            <person name="Danylec N."/>
            <person name="Huch M."/>
        </authorList>
    </citation>
    <scope>NUCLEOTIDE SEQUENCE [LARGE SCALE GENOMIC DNA]</scope>
    <source>
        <strain evidence="7 8">DSM 104140</strain>
    </source>
</reference>
<evidence type="ECO:0000256" key="4">
    <source>
        <dbReference type="ARBA" id="ARBA00022643"/>
    </source>
</evidence>
<dbReference type="PANTHER" id="PTHR43673:SF2">
    <property type="entry name" value="NITROREDUCTASE"/>
    <property type="match status" value="1"/>
</dbReference>
<keyword evidence="4" id="KW-0288">FMN</keyword>
<keyword evidence="8" id="KW-1185">Reference proteome</keyword>
<protein>
    <submittedName>
        <fullName evidence="7">Nitroreductase</fullName>
    </submittedName>
</protein>
<dbReference type="Gene3D" id="3.40.109.10">
    <property type="entry name" value="NADH Oxidase"/>
    <property type="match status" value="1"/>
</dbReference>
<feature type="domain" description="Nitroreductase" evidence="6">
    <location>
        <begin position="130"/>
        <end position="209"/>
    </location>
</feature>
<proteinExistence type="inferred from homology"/>
<gene>
    <name evidence="7" type="ORF">F8C90_04855</name>
</gene>
<dbReference type="AlphaFoldDB" id="A0A6N6NRZ6"/>
<dbReference type="GO" id="GO:0016491">
    <property type="term" value="F:oxidoreductase activity"/>
    <property type="evidence" value="ECO:0007669"/>
    <property type="project" value="UniProtKB-KW"/>
</dbReference>
<evidence type="ECO:0000256" key="2">
    <source>
        <dbReference type="ARBA" id="ARBA00007118"/>
    </source>
</evidence>
<evidence type="ECO:0000256" key="1">
    <source>
        <dbReference type="ARBA" id="ARBA00001917"/>
    </source>
</evidence>
<feature type="domain" description="Nitroreductase" evidence="6">
    <location>
        <begin position="69"/>
        <end position="126"/>
    </location>
</feature>
<dbReference type="Proteomes" id="UP000468668">
    <property type="component" value="Unassembled WGS sequence"/>
</dbReference>
<dbReference type="Pfam" id="PF00881">
    <property type="entry name" value="Nitroreductase"/>
    <property type="match status" value="2"/>
</dbReference>
<dbReference type="SUPFAM" id="SSF55469">
    <property type="entry name" value="FMN-dependent nitroreductase-like"/>
    <property type="match status" value="1"/>
</dbReference>
<dbReference type="EMBL" id="WAJR01000008">
    <property type="protein sequence ID" value="KAB1640916.1"/>
    <property type="molecule type" value="Genomic_DNA"/>
</dbReference>
<evidence type="ECO:0000259" key="6">
    <source>
        <dbReference type="Pfam" id="PF00881"/>
    </source>
</evidence>
<comment type="cofactor">
    <cofactor evidence="1">
        <name>FMN</name>
        <dbReference type="ChEBI" id="CHEBI:58210"/>
    </cofactor>
</comment>
<organism evidence="7 8">
    <name type="scientific">Ellagibacter isourolithinifaciens</name>
    <dbReference type="NCBI Taxonomy" id="2137581"/>
    <lineage>
        <taxon>Bacteria</taxon>
        <taxon>Bacillati</taxon>
        <taxon>Actinomycetota</taxon>
        <taxon>Coriobacteriia</taxon>
        <taxon>Eggerthellales</taxon>
        <taxon>Eggerthellaceae</taxon>
        <taxon>Ellagibacter</taxon>
    </lineage>
</organism>
<dbReference type="PANTHER" id="PTHR43673">
    <property type="entry name" value="NAD(P)H NITROREDUCTASE YDGI-RELATED"/>
    <property type="match status" value="1"/>
</dbReference>
<keyword evidence="5" id="KW-0560">Oxidoreductase</keyword>
<name>A0A6N6NRZ6_9ACTN</name>
<evidence type="ECO:0000313" key="8">
    <source>
        <dbReference type="Proteomes" id="UP000468668"/>
    </source>
</evidence>
<evidence type="ECO:0000313" key="7">
    <source>
        <dbReference type="EMBL" id="KAB1640916.1"/>
    </source>
</evidence>
<dbReference type="InterPro" id="IPR029479">
    <property type="entry name" value="Nitroreductase"/>
</dbReference>
<dbReference type="OrthoDB" id="9798230at2"/>
<comment type="similarity">
    <text evidence="2">Belongs to the nitroreductase family.</text>
</comment>
<accession>A0A6N6NRZ6</accession>
<keyword evidence="3" id="KW-0285">Flavoprotein</keyword>
<evidence type="ECO:0000256" key="3">
    <source>
        <dbReference type="ARBA" id="ARBA00022630"/>
    </source>
</evidence>
<dbReference type="InterPro" id="IPR000415">
    <property type="entry name" value="Nitroreductase-like"/>
</dbReference>
<sequence>MWNTSSVQSFKAKMRLSLARPSRGGSCRAFSVRPASRARLVCLQGYTVLGKLQSTEGVSMNGQEYLDLLKARYSVRSFSDVQLTDAELDVLLQAAQLSPTAKNSQPFRLCVVQSAEGLAKIDEATRCRYGAPTVIIGAYDAGVSAKGLGYETGDFGDIDTSIVLTNIANAAAAENLGSCWVGAYDSAIIRKNFNIPNNYVLVDLMMVGHSAEDAEPSPRHEQTEPLDTLVVRETF</sequence>
<comment type="caution">
    <text evidence="7">The sequence shown here is derived from an EMBL/GenBank/DDBJ whole genome shotgun (WGS) entry which is preliminary data.</text>
</comment>
<evidence type="ECO:0000256" key="5">
    <source>
        <dbReference type="ARBA" id="ARBA00023002"/>
    </source>
</evidence>